<protein>
    <submittedName>
        <fullName evidence="8">Variant surface glycoprotein 652</fullName>
    </submittedName>
</protein>
<reference evidence="8" key="2">
    <citation type="journal article" date="2014" name="Mol. Biochem. Parasitol.">
        <title>Capturing the variant surface glycoprotein repertoire (the VSGnome) of Trypanosoma brucei Lister 427.</title>
        <authorList>
            <person name="Cross G.A."/>
            <person name="Kim H.S."/>
            <person name="Wickstead B."/>
        </authorList>
    </citation>
    <scope>NUCLEOTIDE SEQUENCE</scope>
    <source>
        <strain evidence="8">Lister 427</strain>
    </source>
</reference>
<organism evidence="8">
    <name type="scientific">Trypanosoma brucei</name>
    <dbReference type="NCBI Taxonomy" id="5691"/>
    <lineage>
        <taxon>Eukaryota</taxon>
        <taxon>Discoba</taxon>
        <taxon>Euglenozoa</taxon>
        <taxon>Kinetoplastea</taxon>
        <taxon>Metakinetoplastina</taxon>
        <taxon>Trypanosomatida</taxon>
        <taxon>Trypanosomatidae</taxon>
        <taxon>Trypanosoma</taxon>
    </lineage>
</organism>
<name>M4SXM7_9TRYP</name>
<evidence type="ECO:0000256" key="6">
    <source>
        <dbReference type="ARBA" id="ARBA00023180"/>
    </source>
</evidence>
<comment type="subcellular location">
    <subcellularLocation>
        <location evidence="2">Cell membrane</location>
        <topology evidence="2">Lipid-anchor</topology>
        <topology evidence="2">GPI-anchor</topology>
    </subcellularLocation>
</comment>
<dbReference type="VEuPathDB" id="TriTrypDB:Tb427_000264600"/>
<evidence type="ECO:0000256" key="4">
    <source>
        <dbReference type="ARBA" id="ARBA00022622"/>
    </source>
</evidence>
<dbReference type="SUPFAM" id="SSF118251">
    <property type="entry name" value="Variant surface glycoprotein MITAT 1.2, VSG 221, C-terminal domain"/>
    <property type="match status" value="1"/>
</dbReference>
<dbReference type="GO" id="GO:0098552">
    <property type="term" value="C:side of membrane"/>
    <property type="evidence" value="ECO:0007669"/>
    <property type="project" value="UniProtKB-KW"/>
</dbReference>
<proteinExistence type="predicted"/>
<evidence type="ECO:0000256" key="7">
    <source>
        <dbReference type="ARBA" id="ARBA00023288"/>
    </source>
</evidence>
<evidence type="ECO:0000256" key="5">
    <source>
        <dbReference type="ARBA" id="ARBA00023136"/>
    </source>
</evidence>
<keyword evidence="3" id="KW-1003">Cell membrane</keyword>
<evidence type="ECO:0000256" key="1">
    <source>
        <dbReference type="ARBA" id="ARBA00002523"/>
    </source>
</evidence>
<dbReference type="EMBL" id="KC613777">
    <property type="protein sequence ID" value="AGH61208.1"/>
    <property type="molecule type" value="Genomic_DNA"/>
</dbReference>
<dbReference type="GO" id="GO:0005886">
    <property type="term" value="C:plasma membrane"/>
    <property type="evidence" value="ECO:0007669"/>
    <property type="project" value="UniProtKB-SubCell"/>
</dbReference>
<reference evidence="8" key="1">
    <citation type="submission" date="2013-02" db="EMBL/GenBank/DDBJ databases">
        <authorList>
            <person name="Cross G.A.M."/>
            <person name="Kim H.-S."/>
            <person name="Wickstead B."/>
        </authorList>
    </citation>
    <scope>NUCLEOTIDE SEQUENCE</scope>
    <source>
        <strain evidence="8">Lister 427</strain>
    </source>
</reference>
<evidence type="ECO:0000313" key="8">
    <source>
        <dbReference type="EMBL" id="AGH61208.1"/>
    </source>
</evidence>
<dbReference type="SUPFAM" id="SSF58087">
    <property type="entry name" value="Variant surface glycoprotein (N-terminal domain)"/>
    <property type="match status" value="1"/>
</dbReference>
<keyword evidence="4" id="KW-0336">GPI-anchor</keyword>
<keyword evidence="6" id="KW-0325">Glycoprotein</keyword>
<dbReference type="InterPro" id="IPR027446">
    <property type="entry name" value="VSG_C_dom_sf"/>
</dbReference>
<keyword evidence="5" id="KW-0472">Membrane</keyword>
<evidence type="ECO:0000256" key="2">
    <source>
        <dbReference type="ARBA" id="ARBA00004609"/>
    </source>
</evidence>
<sequence>MTAHVAAFYVKVALFYATARGTIGNDTESAKQASACSSAIYLHSLQKSFAGQSTALIAELSRLLETHNILTSAASAANSKKRHGANALAAVVGKQIATLATKSQTCTSKANEVIALLSLQAGQHLAYDGLSKLETPTAEGNAVSGSGSSETKDMEATLTGLTDTTCIDKKTTDLTAGERNVNIAGLHTIRTYKLQRKTGSSNADKKFCAAKCDSTCGTASNWKPAFLGKTLLEAVPDTNIEVKATGKSNANKPSKCSDGRTEPTQQKYDLEWRAYDFLNNKYCEFSKLDLGTTATSKSDETIRRVMLAATQGASTKYDPENNAQKAAIDSLITETFGSDKNAFENGFWKPLKETMMDLTIGGKELKNKLENIAKPDNIALKAVLKQFLEAKARICDNIAAATKSDIKCEGSDQAKCDNEKCDFKDGKCKLKDSVKSGKLWKTNTNTTVNNSFVINKVPILLAVLLL</sequence>
<dbReference type="VEuPathDB" id="TriTrypDB:Tb927.11.20720"/>
<comment type="function">
    <text evidence="1">VSG forms a coat on the surface of the parasite. The trypanosome evades the immune response of the host by expressing a series of antigenically distinct VSGs from an estimated 1000 VSG genes.</text>
</comment>
<accession>M4SXM7</accession>
<dbReference type="AlphaFoldDB" id="M4SXM7"/>
<evidence type="ECO:0000256" key="3">
    <source>
        <dbReference type="ARBA" id="ARBA00022475"/>
    </source>
</evidence>
<keyword evidence="7" id="KW-0449">Lipoprotein</keyword>